<sequence>MGLHSYCPVYFDAFHDVLVDVSVHTTLLKVGSRKVHTKVPRFVPYLETMMTNLLTNHIPLISSS</sequence>
<dbReference type="AlphaFoldDB" id="A0A5B6W663"/>
<evidence type="ECO:0000313" key="1">
    <source>
        <dbReference type="EMBL" id="KAA3476577.1"/>
    </source>
</evidence>
<keyword evidence="2" id="KW-1185">Reference proteome</keyword>
<evidence type="ECO:0000313" key="2">
    <source>
        <dbReference type="Proteomes" id="UP000325315"/>
    </source>
</evidence>
<gene>
    <name evidence="1" type="ORF">EPI10_010551</name>
</gene>
<comment type="caution">
    <text evidence="1">The sequence shown here is derived from an EMBL/GenBank/DDBJ whole genome shotgun (WGS) entry which is preliminary data.</text>
</comment>
<organism evidence="1 2">
    <name type="scientific">Gossypium australe</name>
    <dbReference type="NCBI Taxonomy" id="47621"/>
    <lineage>
        <taxon>Eukaryota</taxon>
        <taxon>Viridiplantae</taxon>
        <taxon>Streptophyta</taxon>
        <taxon>Embryophyta</taxon>
        <taxon>Tracheophyta</taxon>
        <taxon>Spermatophyta</taxon>
        <taxon>Magnoliopsida</taxon>
        <taxon>eudicotyledons</taxon>
        <taxon>Gunneridae</taxon>
        <taxon>Pentapetalae</taxon>
        <taxon>rosids</taxon>
        <taxon>malvids</taxon>
        <taxon>Malvales</taxon>
        <taxon>Malvaceae</taxon>
        <taxon>Malvoideae</taxon>
        <taxon>Gossypium</taxon>
    </lineage>
</organism>
<proteinExistence type="predicted"/>
<accession>A0A5B6W663</accession>
<name>A0A5B6W663_9ROSI</name>
<dbReference type="Pfam" id="PF12394">
    <property type="entry name" value="DUF3657"/>
    <property type="match status" value="1"/>
</dbReference>
<dbReference type="Proteomes" id="UP000325315">
    <property type="component" value="Unassembled WGS sequence"/>
</dbReference>
<dbReference type="InterPro" id="IPR022122">
    <property type="entry name" value="DUF3657"/>
</dbReference>
<dbReference type="OrthoDB" id="1781881at2759"/>
<dbReference type="EMBL" id="SMMG02000004">
    <property type="protein sequence ID" value="KAA3476577.1"/>
    <property type="molecule type" value="Genomic_DNA"/>
</dbReference>
<protein>
    <submittedName>
        <fullName evidence="1">Protein FAM135B-like protein</fullName>
    </submittedName>
</protein>
<reference evidence="2" key="1">
    <citation type="journal article" date="2019" name="Plant Biotechnol. J.">
        <title>Genome sequencing of the Australian wild diploid species Gossypium australe highlights disease resistance and delayed gland morphogenesis.</title>
        <authorList>
            <person name="Cai Y."/>
            <person name="Cai X."/>
            <person name="Wang Q."/>
            <person name="Wang P."/>
            <person name="Zhang Y."/>
            <person name="Cai C."/>
            <person name="Xu Y."/>
            <person name="Wang K."/>
            <person name="Zhou Z."/>
            <person name="Wang C."/>
            <person name="Geng S."/>
            <person name="Li B."/>
            <person name="Dong Q."/>
            <person name="Hou Y."/>
            <person name="Wang H."/>
            <person name="Ai P."/>
            <person name="Liu Z."/>
            <person name="Yi F."/>
            <person name="Sun M."/>
            <person name="An G."/>
            <person name="Cheng J."/>
            <person name="Zhang Y."/>
            <person name="Shi Q."/>
            <person name="Xie Y."/>
            <person name="Shi X."/>
            <person name="Chang Y."/>
            <person name="Huang F."/>
            <person name="Chen Y."/>
            <person name="Hong S."/>
            <person name="Mi L."/>
            <person name="Sun Q."/>
            <person name="Zhang L."/>
            <person name="Zhou B."/>
            <person name="Peng R."/>
            <person name="Zhang X."/>
            <person name="Liu F."/>
        </authorList>
    </citation>
    <scope>NUCLEOTIDE SEQUENCE [LARGE SCALE GENOMIC DNA]</scope>
    <source>
        <strain evidence="2">cv. PA1801</strain>
    </source>
</reference>